<accession>A0A8H3KW11</accession>
<evidence type="ECO:0000313" key="1">
    <source>
        <dbReference type="EMBL" id="GES74447.1"/>
    </source>
</evidence>
<dbReference type="AlphaFoldDB" id="A0A8H3KW11"/>
<evidence type="ECO:0000313" key="2">
    <source>
        <dbReference type="Proteomes" id="UP000615446"/>
    </source>
</evidence>
<dbReference type="EMBL" id="BLAL01000012">
    <property type="protein sequence ID" value="GES74447.1"/>
    <property type="molecule type" value="Genomic_DNA"/>
</dbReference>
<dbReference type="OrthoDB" id="2414517at2759"/>
<sequence>MAHEATESIYSYCYLAGGISFYENNFRVSFNWEEPWLNRNQEGRFYEGVRLGICTNGTGRKRKVNEMEDEQDVDKVFGIVTDTREWYFMECILDGEGKPSFKLSEPVSYGYMVIGGCAEAKGC</sequence>
<organism evidence="1 2">
    <name type="scientific">Rhizophagus clarus</name>
    <dbReference type="NCBI Taxonomy" id="94130"/>
    <lineage>
        <taxon>Eukaryota</taxon>
        <taxon>Fungi</taxon>
        <taxon>Fungi incertae sedis</taxon>
        <taxon>Mucoromycota</taxon>
        <taxon>Glomeromycotina</taxon>
        <taxon>Glomeromycetes</taxon>
        <taxon>Glomerales</taxon>
        <taxon>Glomeraceae</taxon>
        <taxon>Rhizophagus</taxon>
    </lineage>
</organism>
<comment type="caution">
    <text evidence="1">The sequence shown here is derived from an EMBL/GenBank/DDBJ whole genome shotgun (WGS) entry which is preliminary data.</text>
</comment>
<reference evidence="1" key="1">
    <citation type="submission" date="2019-10" db="EMBL/GenBank/DDBJ databases">
        <title>Conservation and host-specific expression of non-tandemly repeated heterogenous ribosome RNA gene in arbuscular mycorrhizal fungi.</title>
        <authorList>
            <person name="Maeda T."/>
            <person name="Kobayashi Y."/>
            <person name="Nakagawa T."/>
            <person name="Ezawa T."/>
            <person name="Yamaguchi K."/>
            <person name="Bino T."/>
            <person name="Nishimoto Y."/>
            <person name="Shigenobu S."/>
            <person name="Kawaguchi M."/>
        </authorList>
    </citation>
    <scope>NUCLEOTIDE SEQUENCE</scope>
    <source>
        <strain evidence="1">HR1</strain>
    </source>
</reference>
<protein>
    <submittedName>
        <fullName evidence="1">Uncharacterized protein</fullName>
    </submittedName>
</protein>
<name>A0A8H3KW11_9GLOM</name>
<proteinExistence type="predicted"/>
<dbReference type="Proteomes" id="UP000615446">
    <property type="component" value="Unassembled WGS sequence"/>
</dbReference>
<gene>
    <name evidence="1" type="ORF">RCL2_000192800</name>
</gene>